<dbReference type="EMBL" id="BMHQ01000014">
    <property type="protein sequence ID" value="GGE27406.1"/>
    <property type="molecule type" value="Genomic_DNA"/>
</dbReference>
<reference evidence="11" key="2">
    <citation type="submission" date="2020-09" db="EMBL/GenBank/DDBJ databases">
        <authorList>
            <person name="Sun Q."/>
            <person name="Zhou Y."/>
        </authorList>
    </citation>
    <scope>NUCLEOTIDE SEQUENCE</scope>
    <source>
        <strain evidence="11">CGMCC 1.15179</strain>
    </source>
</reference>
<dbReference type="GO" id="GO:0005886">
    <property type="term" value="C:plasma membrane"/>
    <property type="evidence" value="ECO:0007669"/>
    <property type="project" value="UniProtKB-SubCell"/>
</dbReference>
<comment type="subcellular location">
    <subcellularLocation>
        <location evidence="1 10">Cell membrane</location>
        <topology evidence="1 10">Multi-pass membrane protein</topology>
    </subcellularLocation>
</comment>
<keyword evidence="4 10" id="KW-1133">Transmembrane helix</keyword>
<feature type="transmembrane region" description="Helical" evidence="10">
    <location>
        <begin position="31"/>
        <end position="50"/>
    </location>
</feature>
<dbReference type="RefSeq" id="WP_188648901.1">
    <property type="nucleotide sequence ID" value="NZ_BMHQ01000014.1"/>
</dbReference>
<dbReference type="Pfam" id="PF02537">
    <property type="entry name" value="CRCB"/>
    <property type="match status" value="1"/>
</dbReference>
<evidence type="ECO:0000256" key="10">
    <source>
        <dbReference type="HAMAP-Rule" id="MF_00454"/>
    </source>
</evidence>
<comment type="caution">
    <text evidence="10">Lacks conserved residue(s) required for the propagation of feature annotation.</text>
</comment>
<keyword evidence="2 10" id="KW-1003">Cell membrane</keyword>
<evidence type="ECO:0000256" key="4">
    <source>
        <dbReference type="ARBA" id="ARBA00022989"/>
    </source>
</evidence>
<comment type="catalytic activity">
    <reaction evidence="8">
        <text>fluoride(in) = fluoride(out)</text>
        <dbReference type="Rhea" id="RHEA:76159"/>
        <dbReference type="ChEBI" id="CHEBI:17051"/>
    </reaction>
    <physiologicalReaction direction="left-to-right" evidence="8">
        <dbReference type="Rhea" id="RHEA:76160"/>
    </physiologicalReaction>
</comment>
<protein>
    <recommendedName>
        <fullName evidence="10">Fluoride-specific ion channel FluC</fullName>
    </recommendedName>
</protein>
<proteinExistence type="inferred from homology"/>
<sequence length="131" mass="13869">MQILAIGCAGVIGAWLRYGLGLVVIGGWVAGFPLATWIANGIGSFVLGWWNTSRWAKALPESVRSSVGTGLIGSFTTFSTFSVETLQLLQNGRWAIAGLYLFLSFAGGLAMAWLGFRVGLGSRPAEKEGLT</sequence>
<keyword evidence="10" id="KW-0915">Sodium</keyword>
<keyword evidence="3 10" id="KW-0812">Transmembrane</keyword>
<evidence type="ECO:0000256" key="2">
    <source>
        <dbReference type="ARBA" id="ARBA00022475"/>
    </source>
</evidence>
<dbReference type="GO" id="GO:0140114">
    <property type="term" value="P:cellular detoxification of fluoride"/>
    <property type="evidence" value="ECO:0007669"/>
    <property type="project" value="UniProtKB-UniRule"/>
</dbReference>
<keyword evidence="10" id="KW-0813">Transport</keyword>
<dbReference type="PANTHER" id="PTHR28259:SF1">
    <property type="entry name" value="FLUORIDE EXPORT PROTEIN 1-RELATED"/>
    <property type="match status" value="1"/>
</dbReference>
<organism evidence="11 12">
    <name type="scientific">Marinithermofilum abyssi</name>
    <dbReference type="NCBI Taxonomy" id="1571185"/>
    <lineage>
        <taxon>Bacteria</taxon>
        <taxon>Bacillati</taxon>
        <taxon>Bacillota</taxon>
        <taxon>Bacilli</taxon>
        <taxon>Bacillales</taxon>
        <taxon>Thermoactinomycetaceae</taxon>
        <taxon>Marinithermofilum</taxon>
    </lineage>
</organism>
<keyword evidence="10" id="KW-0479">Metal-binding</keyword>
<feature type="binding site" evidence="10">
    <location>
        <position position="76"/>
    </location>
    <ligand>
        <name>Na(+)</name>
        <dbReference type="ChEBI" id="CHEBI:29101"/>
        <note>structural</note>
    </ligand>
</feature>
<evidence type="ECO:0000313" key="11">
    <source>
        <dbReference type="EMBL" id="GGE27406.1"/>
    </source>
</evidence>
<dbReference type="AlphaFoldDB" id="A0A8J2YF00"/>
<evidence type="ECO:0000256" key="8">
    <source>
        <dbReference type="ARBA" id="ARBA00035585"/>
    </source>
</evidence>
<keyword evidence="5 10" id="KW-0472">Membrane</keyword>
<evidence type="ECO:0000256" key="5">
    <source>
        <dbReference type="ARBA" id="ARBA00023136"/>
    </source>
</evidence>
<evidence type="ECO:0000256" key="9">
    <source>
        <dbReference type="ARBA" id="ARBA00049940"/>
    </source>
</evidence>
<dbReference type="GO" id="GO:0046872">
    <property type="term" value="F:metal ion binding"/>
    <property type="evidence" value="ECO:0007669"/>
    <property type="project" value="UniProtKB-KW"/>
</dbReference>
<keyword evidence="12" id="KW-1185">Reference proteome</keyword>
<accession>A0A8J2YF00</accession>
<evidence type="ECO:0000313" key="12">
    <source>
        <dbReference type="Proteomes" id="UP000625210"/>
    </source>
</evidence>
<feature type="binding site" evidence="10">
    <location>
        <position position="73"/>
    </location>
    <ligand>
        <name>Na(+)</name>
        <dbReference type="ChEBI" id="CHEBI:29101"/>
        <note>structural</note>
    </ligand>
</feature>
<evidence type="ECO:0000256" key="1">
    <source>
        <dbReference type="ARBA" id="ARBA00004651"/>
    </source>
</evidence>
<dbReference type="Proteomes" id="UP000625210">
    <property type="component" value="Unassembled WGS sequence"/>
</dbReference>
<keyword evidence="6 10" id="KW-0407">Ion channel</keyword>
<dbReference type="PANTHER" id="PTHR28259">
    <property type="entry name" value="FLUORIDE EXPORT PROTEIN 1-RELATED"/>
    <property type="match status" value="1"/>
</dbReference>
<dbReference type="GO" id="GO:0062054">
    <property type="term" value="F:fluoride channel activity"/>
    <property type="evidence" value="ECO:0007669"/>
    <property type="project" value="UniProtKB-UniRule"/>
</dbReference>
<dbReference type="HAMAP" id="MF_00454">
    <property type="entry name" value="FluC"/>
    <property type="match status" value="1"/>
</dbReference>
<feature type="transmembrane region" description="Helical" evidence="10">
    <location>
        <begin position="94"/>
        <end position="116"/>
    </location>
</feature>
<comment type="activity regulation">
    <text evidence="10">Na(+) is not transported, but it plays an essential structural role and its presence is essential for fluoride channel function.</text>
</comment>
<evidence type="ECO:0000256" key="7">
    <source>
        <dbReference type="ARBA" id="ARBA00035120"/>
    </source>
</evidence>
<comment type="similarity">
    <text evidence="7 10">Belongs to the fluoride channel Fluc/FEX (TC 1.A.43) family.</text>
</comment>
<comment type="caution">
    <text evidence="11">The sequence shown here is derived from an EMBL/GenBank/DDBJ whole genome shotgun (WGS) entry which is preliminary data.</text>
</comment>
<evidence type="ECO:0000256" key="6">
    <source>
        <dbReference type="ARBA" id="ARBA00023303"/>
    </source>
</evidence>
<evidence type="ECO:0000256" key="3">
    <source>
        <dbReference type="ARBA" id="ARBA00022692"/>
    </source>
</evidence>
<reference evidence="11" key="1">
    <citation type="journal article" date="2014" name="Int. J. Syst. Evol. Microbiol.">
        <title>Complete genome sequence of Corynebacterium casei LMG S-19264T (=DSM 44701T), isolated from a smear-ripened cheese.</title>
        <authorList>
            <consortium name="US DOE Joint Genome Institute (JGI-PGF)"/>
            <person name="Walter F."/>
            <person name="Albersmeier A."/>
            <person name="Kalinowski J."/>
            <person name="Ruckert C."/>
        </authorList>
    </citation>
    <scope>NUCLEOTIDE SEQUENCE</scope>
    <source>
        <strain evidence="11">CGMCC 1.15179</strain>
    </source>
</reference>
<dbReference type="InterPro" id="IPR003691">
    <property type="entry name" value="FluC"/>
</dbReference>
<name>A0A8J2YF00_9BACL</name>
<comment type="function">
    <text evidence="9 10">Fluoride-specific ion channel. Important for reducing fluoride concentration in the cell, thus reducing its toxicity.</text>
</comment>
<gene>
    <name evidence="11" type="primary">crcB1</name>
    <name evidence="10" type="synonym">crcB</name>
    <name evidence="10" type="synonym">fluC</name>
    <name evidence="11" type="ORF">GCM10011571_32030</name>
</gene>
<keyword evidence="10" id="KW-0406">Ion transport</keyword>